<dbReference type="GO" id="GO:0006325">
    <property type="term" value="P:chromatin organization"/>
    <property type="evidence" value="ECO:0000318"/>
    <property type="project" value="GO_Central"/>
</dbReference>
<feature type="region of interest" description="Disordered" evidence="8">
    <location>
        <begin position="85"/>
        <end position="125"/>
    </location>
</feature>
<sequence>MPFGIKPVCFKCDINISEIWQKNNEGNTVCSECFQGKLTTTVKTESIVIEKAPSPEIKLQEEDAYNETIEVDDVVVDELVDDIKPRNEFGPGTRSGNTTSNSRGGRTGTKKTRGRSKKLGTANKATVGKGRGRRAVFKKQLPSKAPTVASTSFTSGHLFHHDIYYQVGDIVSVTDEDDGVYYAQIRGLLQDQFCEKSAVLTWLIPTQSSPPPDVGFDPQTYILGPEEELPRKLDYLDFVMHAPNEYYKLDENVRVSSEKEAGYIWTSMGAVRRTIHS</sequence>
<dbReference type="OMA" id="LLTDQYC"/>
<evidence type="ECO:0000256" key="3">
    <source>
        <dbReference type="ARBA" id="ARBA00022723"/>
    </source>
</evidence>
<keyword evidence="3" id="KW-0479">Metal-binding</keyword>
<feature type="compositionally biased region" description="Low complexity" evidence="8">
    <location>
        <begin position="92"/>
        <end position="104"/>
    </location>
</feature>
<keyword evidence="5" id="KW-0862">Zinc</keyword>
<evidence type="ECO:0000256" key="2">
    <source>
        <dbReference type="ARBA" id="ARBA00014943"/>
    </source>
</evidence>
<keyword evidence="6" id="KW-0539">Nucleus</keyword>
<dbReference type="STRING" id="6669.E9H7Q0"/>
<gene>
    <name evidence="10" type="ORF">DAPPUDRAFT_227600</name>
</gene>
<dbReference type="AlphaFoldDB" id="E9H7Q0"/>
<keyword evidence="11" id="KW-1185">Reference proteome</keyword>
<organism evidence="10 11">
    <name type="scientific">Daphnia pulex</name>
    <name type="common">Water flea</name>
    <dbReference type="NCBI Taxonomy" id="6669"/>
    <lineage>
        <taxon>Eukaryota</taxon>
        <taxon>Metazoa</taxon>
        <taxon>Ecdysozoa</taxon>
        <taxon>Arthropoda</taxon>
        <taxon>Crustacea</taxon>
        <taxon>Branchiopoda</taxon>
        <taxon>Diplostraca</taxon>
        <taxon>Cladocera</taxon>
        <taxon>Anomopoda</taxon>
        <taxon>Daphniidae</taxon>
        <taxon>Daphnia</taxon>
    </lineage>
</organism>
<dbReference type="eggNOG" id="ENOG502QUY5">
    <property type="taxonomic scope" value="Eukaryota"/>
</dbReference>
<evidence type="ECO:0000259" key="9">
    <source>
        <dbReference type="PROSITE" id="PS50114"/>
    </source>
</evidence>
<dbReference type="GO" id="GO:0005634">
    <property type="term" value="C:nucleus"/>
    <property type="evidence" value="ECO:0000318"/>
    <property type="project" value="GO_Central"/>
</dbReference>
<dbReference type="GO" id="GO:0043565">
    <property type="term" value="F:sequence-specific DNA binding"/>
    <property type="evidence" value="ECO:0007669"/>
    <property type="project" value="InterPro"/>
</dbReference>
<feature type="domain" description="GATA-type" evidence="9">
    <location>
        <begin position="9"/>
        <end position="33"/>
    </location>
</feature>
<evidence type="ECO:0000313" key="11">
    <source>
        <dbReference type="Proteomes" id="UP000000305"/>
    </source>
</evidence>
<dbReference type="InterPro" id="IPR039050">
    <property type="entry name" value="GATAD1"/>
</dbReference>
<dbReference type="Proteomes" id="UP000000305">
    <property type="component" value="Unassembled WGS sequence"/>
</dbReference>
<dbReference type="GO" id="GO:0006355">
    <property type="term" value="P:regulation of DNA-templated transcription"/>
    <property type="evidence" value="ECO:0007669"/>
    <property type="project" value="InterPro"/>
</dbReference>
<dbReference type="PhylomeDB" id="E9H7Q0"/>
<name>E9H7Q0_DAPPU</name>
<reference evidence="10 11" key="1">
    <citation type="journal article" date="2011" name="Science">
        <title>The ecoresponsive genome of Daphnia pulex.</title>
        <authorList>
            <person name="Colbourne J.K."/>
            <person name="Pfrender M.E."/>
            <person name="Gilbert D."/>
            <person name="Thomas W.K."/>
            <person name="Tucker A."/>
            <person name="Oakley T.H."/>
            <person name="Tokishita S."/>
            <person name="Aerts A."/>
            <person name="Arnold G.J."/>
            <person name="Basu M.K."/>
            <person name="Bauer D.J."/>
            <person name="Caceres C.E."/>
            <person name="Carmel L."/>
            <person name="Casola C."/>
            <person name="Choi J.H."/>
            <person name="Detter J.C."/>
            <person name="Dong Q."/>
            <person name="Dusheyko S."/>
            <person name="Eads B.D."/>
            <person name="Frohlich T."/>
            <person name="Geiler-Samerotte K.A."/>
            <person name="Gerlach D."/>
            <person name="Hatcher P."/>
            <person name="Jogdeo S."/>
            <person name="Krijgsveld J."/>
            <person name="Kriventseva E.V."/>
            <person name="Kultz D."/>
            <person name="Laforsch C."/>
            <person name="Lindquist E."/>
            <person name="Lopez J."/>
            <person name="Manak J.R."/>
            <person name="Muller J."/>
            <person name="Pangilinan J."/>
            <person name="Patwardhan R.P."/>
            <person name="Pitluck S."/>
            <person name="Pritham E.J."/>
            <person name="Rechtsteiner A."/>
            <person name="Rho M."/>
            <person name="Rogozin I.B."/>
            <person name="Sakarya O."/>
            <person name="Salamov A."/>
            <person name="Schaack S."/>
            <person name="Shapiro H."/>
            <person name="Shiga Y."/>
            <person name="Skalitzky C."/>
            <person name="Smith Z."/>
            <person name="Souvorov A."/>
            <person name="Sung W."/>
            <person name="Tang Z."/>
            <person name="Tsuchiya D."/>
            <person name="Tu H."/>
            <person name="Vos H."/>
            <person name="Wang M."/>
            <person name="Wolf Y.I."/>
            <person name="Yamagata H."/>
            <person name="Yamada T."/>
            <person name="Ye Y."/>
            <person name="Shaw J.R."/>
            <person name="Andrews J."/>
            <person name="Crease T.J."/>
            <person name="Tang H."/>
            <person name="Lucas S.M."/>
            <person name="Robertson H.M."/>
            <person name="Bork P."/>
            <person name="Koonin E.V."/>
            <person name="Zdobnov E.M."/>
            <person name="Grigoriev I.V."/>
            <person name="Lynch M."/>
            <person name="Boore J.L."/>
        </authorList>
    </citation>
    <scope>NUCLEOTIDE SEQUENCE [LARGE SCALE GENOMIC DNA]</scope>
</reference>
<keyword evidence="4 7" id="KW-0863">Zinc-finger</keyword>
<accession>E9H7Q0</accession>
<dbReference type="PANTHER" id="PTHR13340">
    <property type="entry name" value="GATA ZINC FINGER DOMAIN-CONTAINING"/>
    <property type="match status" value="1"/>
</dbReference>
<dbReference type="EMBL" id="GL732601">
    <property type="protein sequence ID" value="EFX72218.1"/>
    <property type="molecule type" value="Genomic_DNA"/>
</dbReference>
<evidence type="ECO:0000256" key="1">
    <source>
        <dbReference type="ARBA" id="ARBA00004123"/>
    </source>
</evidence>
<dbReference type="InterPro" id="IPR000679">
    <property type="entry name" value="Znf_GATA"/>
</dbReference>
<evidence type="ECO:0000256" key="8">
    <source>
        <dbReference type="SAM" id="MobiDB-lite"/>
    </source>
</evidence>
<evidence type="ECO:0000256" key="7">
    <source>
        <dbReference type="PROSITE-ProRule" id="PRU00094"/>
    </source>
</evidence>
<evidence type="ECO:0000256" key="5">
    <source>
        <dbReference type="ARBA" id="ARBA00022833"/>
    </source>
</evidence>
<evidence type="ECO:0000256" key="6">
    <source>
        <dbReference type="ARBA" id="ARBA00023242"/>
    </source>
</evidence>
<evidence type="ECO:0000256" key="4">
    <source>
        <dbReference type="ARBA" id="ARBA00022771"/>
    </source>
</evidence>
<dbReference type="PROSITE" id="PS50114">
    <property type="entry name" value="GATA_ZN_FINGER_2"/>
    <property type="match status" value="1"/>
</dbReference>
<dbReference type="HOGENOM" id="CLU_070432_0_0_1"/>
<comment type="subcellular location">
    <subcellularLocation>
        <location evidence="1">Nucleus</location>
    </subcellularLocation>
</comment>
<dbReference type="KEGG" id="dpx:DAPPUDRAFT_227600"/>
<dbReference type="InParanoid" id="E9H7Q0"/>
<protein>
    <recommendedName>
        <fullName evidence="2">GATA zinc finger domain-containing protein 1</fullName>
    </recommendedName>
</protein>
<proteinExistence type="predicted"/>
<dbReference type="GO" id="GO:0008270">
    <property type="term" value="F:zinc ion binding"/>
    <property type="evidence" value="ECO:0007669"/>
    <property type="project" value="UniProtKB-KW"/>
</dbReference>
<dbReference type="OrthoDB" id="9994231at2759"/>
<dbReference type="PANTHER" id="PTHR13340:SF2">
    <property type="entry name" value="GATA ZINC FINGER DOMAIN-CONTAINING PROTEIN 1"/>
    <property type="match status" value="1"/>
</dbReference>
<evidence type="ECO:0000313" key="10">
    <source>
        <dbReference type="EMBL" id="EFX72218.1"/>
    </source>
</evidence>
<feature type="compositionally biased region" description="Basic residues" evidence="8">
    <location>
        <begin position="108"/>
        <end position="118"/>
    </location>
</feature>